<keyword evidence="2" id="KW-0238">DNA-binding</keyword>
<dbReference type="Gene3D" id="1.10.443.10">
    <property type="entry name" value="Intergrase catalytic core"/>
    <property type="match status" value="1"/>
</dbReference>
<organism evidence="6 7">
    <name type="scientific">Frankia umida</name>
    <dbReference type="NCBI Taxonomy" id="573489"/>
    <lineage>
        <taxon>Bacteria</taxon>
        <taxon>Bacillati</taxon>
        <taxon>Actinomycetota</taxon>
        <taxon>Actinomycetes</taxon>
        <taxon>Frankiales</taxon>
        <taxon>Frankiaceae</taxon>
        <taxon>Frankia</taxon>
    </lineage>
</organism>
<dbReference type="PROSITE" id="PS51898">
    <property type="entry name" value="TYR_RECOMBINASE"/>
    <property type="match status" value="1"/>
</dbReference>
<dbReference type="InterPro" id="IPR013762">
    <property type="entry name" value="Integrase-like_cat_sf"/>
</dbReference>
<dbReference type="Proteomes" id="UP001201873">
    <property type="component" value="Unassembled WGS sequence"/>
</dbReference>
<dbReference type="EMBL" id="JALKFT010000005">
    <property type="protein sequence ID" value="MCK9875462.1"/>
    <property type="molecule type" value="Genomic_DNA"/>
</dbReference>
<keyword evidence="3" id="KW-0233">DNA recombination</keyword>
<name>A0ABT0JV84_9ACTN</name>
<dbReference type="CDD" id="cd01189">
    <property type="entry name" value="INT_ICEBs1_C_like"/>
    <property type="match status" value="1"/>
</dbReference>
<dbReference type="Gene3D" id="1.10.150.130">
    <property type="match status" value="1"/>
</dbReference>
<evidence type="ECO:0000313" key="7">
    <source>
        <dbReference type="Proteomes" id="UP001201873"/>
    </source>
</evidence>
<dbReference type="InterPro" id="IPR002104">
    <property type="entry name" value="Integrase_catalytic"/>
</dbReference>
<comment type="caution">
    <text evidence="6">The sequence shown here is derived from an EMBL/GenBank/DDBJ whole genome shotgun (WGS) entry which is preliminary data.</text>
</comment>
<feature type="domain" description="Tyr recombinase" evidence="5">
    <location>
        <begin position="33"/>
        <end position="217"/>
    </location>
</feature>
<sequence>MTTLSLIFDFAIEDQLITQNPCAGVALPKLAREEVAPLTVEQVYAVADTIEPRFGAAVVALAGSGLRIGELLGLDPHRVDFLRGTIRVDRQRLQSGSFGPPKTAASVRTVPVGRLVTDALAAHLATHPTREMLFTDDDGTPLLYRRWRSAWERACRAAGITAGTHDLKHFYASALISGGASVKQVQRMLGHSSAAITLNTYAHLWPGDDDRARTVIDTALRRPATTPQASAADGPGALSLTGTAPHTPSAAAPRTPCSAASGADSCGLSADREVQ</sequence>
<dbReference type="InterPro" id="IPR050090">
    <property type="entry name" value="Tyrosine_recombinase_XerCD"/>
</dbReference>
<evidence type="ECO:0000313" key="6">
    <source>
        <dbReference type="EMBL" id="MCK9875462.1"/>
    </source>
</evidence>
<keyword evidence="7" id="KW-1185">Reference proteome</keyword>
<feature type="region of interest" description="Disordered" evidence="4">
    <location>
        <begin position="220"/>
        <end position="275"/>
    </location>
</feature>
<dbReference type="PANTHER" id="PTHR30349">
    <property type="entry name" value="PHAGE INTEGRASE-RELATED"/>
    <property type="match status" value="1"/>
</dbReference>
<evidence type="ECO:0000256" key="3">
    <source>
        <dbReference type="ARBA" id="ARBA00023172"/>
    </source>
</evidence>
<evidence type="ECO:0000256" key="1">
    <source>
        <dbReference type="ARBA" id="ARBA00008857"/>
    </source>
</evidence>
<dbReference type="Pfam" id="PF00589">
    <property type="entry name" value="Phage_integrase"/>
    <property type="match status" value="1"/>
</dbReference>
<comment type="similarity">
    <text evidence="1">Belongs to the 'phage' integrase family.</text>
</comment>
<evidence type="ECO:0000256" key="4">
    <source>
        <dbReference type="SAM" id="MobiDB-lite"/>
    </source>
</evidence>
<dbReference type="RefSeq" id="WP_248823908.1">
    <property type="nucleotide sequence ID" value="NZ_JALKFT010000005.1"/>
</dbReference>
<dbReference type="SUPFAM" id="SSF56349">
    <property type="entry name" value="DNA breaking-rejoining enzymes"/>
    <property type="match status" value="1"/>
</dbReference>
<evidence type="ECO:0000259" key="5">
    <source>
        <dbReference type="PROSITE" id="PS51898"/>
    </source>
</evidence>
<accession>A0ABT0JV84</accession>
<protein>
    <submittedName>
        <fullName evidence="6">Site-specific integrase</fullName>
    </submittedName>
</protein>
<gene>
    <name evidence="6" type="ORF">MXD59_06670</name>
</gene>
<evidence type="ECO:0000256" key="2">
    <source>
        <dbReference type="ARBA" id="ARBA00023125"/>
    </source>
</evidence>
<dbReference type="InterPro" id="IPR011010">
    <property type="entry name" value="DNA_brk_join_enz"/>
</dbReference>
<proteinExistence type="inferred from homology"/>
<reference evidence="6 7" key="1">
    <citation type="submission" date="2022-04" db="EMBL/GenBank/DDBJ databases">
        <title>Genome diversity in the genus Frankia.</title>
        <authorList>
            <person name="Carlos-Shanley C."/>
            <person name="Hahn D."/>
        </authorList>
    </citation>
    <scope>NUCLEOTIDE SEQUENCE [LARGE SCALE GENOMIC DNA]</scope>
    <source>
        <strain evidence="6 7">Ag45/Mut15</strain>
    </source>
</reference>
<dbReference type="PANTHER" id="PTHR30349:SF64">
    <property type="entry name" value="PROPHAGE INTEGRASE INTD-RELATED"/>
    <property type="match status" value="1"/>
</dbReference>
<dbReference type="InterPro" id="IPR010998">
    <property type="entry name" value="Integrase_recombinase_N"/>
</dbReference>